<reference evidence="2" key="1">
    <citation type="submission" date="2021-05" db="EMBL/GenBank/DDBJ databases">
        <authorList>
            <person name="Pietrasiak N."/>
            <person name="Ward R."/>
            <person name="Stajich J.E."/>
            <person name="Kurbessoian T."/>
        </authorList>
    </citation>
    <scope>NUCLEOTIDE SEQUENCE</scope>
    <source>
        <strain evidence="2">CPER-KK1</strain>
    </source>
</reference>
<dbReference type="EC" id="2.4.-.-" evidence="2"/>
<organism evidence="2 3">
    <name type="scientific">Symplocastrum torsivum CPER-KK1</name>
    <dbReference type="NCBI Taxonomy" id="450513"/>
    <lineage>
        <taxon>Bacteria</taxon>
        <taxon>Bacillati</taxon>
        <taxon>Cyanobacteriota</taxon>
        <taxon>Cyanophyceae</taxon>
        <taxon>Oscillatoriophycideae</taxon>
        <taxon>Oscillatoriales</taxon>
        <taxon>Microcoleaceae</taxon>
        <taxon>Symplocastrum</taxon>
    </lineage>
</organism>
<dbReference type="EMBL" id="JAHHIF010000002">
    <property type="protein sequence ID" value="MBW4543077.1"/>
    <property type="molecule type" value="Genomic_DNA"/>
</dbReference>
<dbReference type="PANTHER" id="PTHR43685:SF2">
    <property type="entry name" value="GLYCOSYLTRANSFERASE 2-LIKE DOMAIN-CONTAINING PROTEIN"/>
    <property type="match status" value="1"/>
</dbReference>
<evidence type="ECO:0000313" key="3">
    <source>
        <dbReference type="Proteomes" id="UP000753908"/>
    </source>
</evidence>
<dbReference type="AlphaFoldDB" id="A0A951PHD2"/>
<reference evidence="2" key="2">
    <citation type="journal article" date="2022" name="Microbiol. Resour. Announc.">
        <title>Metagenome Sequencing to Explore Phylogenomics of Terrestrial Cyanobacteria.</title>
        <authorList>
            <person name="Ward R.D."/>
            <person name="Stajich J.E."/>
            <person name="Johansen J.R."/>
            <person name="Huntemann M."/>
            <person name="Clum A."/>
            <person name="Foster B."/>
            <person name="Foster B."/>
            <person name="Roux S."/>
            <person name="Palaniappan K."/>
            <person name="Varghese N."/>
            <person name="Mukherjee S."/>
            <person name="Reddy T.B.K."/>
            <person name="Daum C."/>
            <person name="Copeland A."/>
            <person name="Chen I.A."/>
            <person name="Ivanova N.N."/>
            <person name="Kyrpides N.C."/>
            <person name="Shapiro N."/>
            <person name="Eloe-Fadrosh E.A."/>
            <person name="Pietrasiak N."/>
        </authorList>
    </citation>
    <scope>NUCLEOTIDE SEQUENCE</scope>
    <source>
        <strain evidence="2">CPER-KK1</strain>
    </source>
</reference>
<accession>A0A951PHD2</accession>
<dbReference type="Gene3D" id="3.90.550.10">
    <property type="entry name" value="Spore Coat Polysaccharide Biosynthesis Protein SpsA, Chain A"/>
    <property type="match status" value="1"/>
</dbReference>
<dbReference type="CDD" id="cd00761">
    <property type="entry name" value="Glyco_tranf_GTA_type"/>
    <property type="match status" value="1"/>
</dbReference>
<dbReference type="GO" id="GO:0016757">
    <property type="term" value="F:glycosyltransferase activity"/>
    <property type="evidence" value="ECO:0007669"/>
    <property type="project" value="UniProtKB-KW"/>
</dbReference>
<comment type="caution">
    <text evidence="2">The sequence shown here is derived from an EMBL/GenBank/DDBJ whole genome shotgun (WGS) entry which is preliminary data.</text>
</comment>
<evidence type="ECO:0000259" key="1">
    <source>
        <dbReference type="Pfam" id="PF10111"/>
    </source>
</evidence>
<protein>
    <submittedName>
        <fullName evidence="2">Glycosyltransferase</fullName>
        <ecNumber evidence="2">2.4.-.-</ecNumber>
    </submittedName>
</protein>
<dbReference type="GO" id="GO:0044010">
    <property type="term" value="P:single-species biofilm formation"/>
    <property type="evidence" value="ECO:0007669"/>
    <property type="project" value="TreeGrafter"/>
</dbReference>
<keyword evidence="2" id="KW-0328">Glycosyltransferase</keyword>
<dbReference type="PANTHER" id="PTHR43685">
    <property type="entry name" value="GLYCOSYLTRANSFERASE"/>
    <property type="match status" value="1"/>
</dbReference>
<dbReference type="Proteomes" id="UP000753908">
    <property type="component" value="Unassembled WGS sequence"/>
</dbReference>
<dbReference type="Pfam" id="PF10111">
    <property type="entry name" value="Glyco_tranf_2_2"/>
    <property type="match status" value="1"/>
</dbReference>
<dbReference type="SUPFAM" id="SSF53448">
    <property type="entry name" value="Nucleotide-diphospho-sugar transferases"/>
    <property type="match status" value="1"/>
</dbReference>
<gene>
    <name evidence="2" type="ORF">KME25_01310</name>
</gene>
<evidence type="ECO:0000313" key="2">
    <source>
        <dbReference type="EMBL" id="MBW4543077.1"/>
    </source>
</evidence>
<feature type="domain" description="Glycosyltransferase 2-like prokaryotic type" evidence="1">
    <location>
        <begin position="5"/>
        <end position="250"/>
    </location>
</feature>
<dbReference type="InterPro" id="IPR019290">
    <property type="entry name" value="GlycosylTrfase-like_prok"/>
</dbReference>
<dbReference type="InterPro" id="IPR029044">
    <property type="entry name" value="Nucleotide-diphossugar_trans"/>
</dbReference>
<name>A0A951PHD2_9CYAN</name>
<proteinExistence type="predicted"/>
<sequence length="322" mass="36056">MPVISVVIPAYNASKTIQETIESVLNQTFTDFELIVINDGSQDTTLNVVDFIKDPRLRVFSYPNAGVSASRNRGLAKATSEYVSFLDSDDLWTPDKLEAQLQALQANPQAAVAYSWTDYIDEFGQFLYPGNHLTVTGDVYSELLVNDFLENGSNPLIRREALREVGGFDESLFGPEDWELFIRLAARYPFVVVPRSQILYRLSTTSISFNLSRQETQCLQVIERAFNQAPESLQYLKLRSLANLYQYLLFRGLAGPLGQQNALAAARCLWHCVKYDPAVLRGRSRLMLIVSLKIVAAILLPPQLTSALLKAVKKDSGKTVTH</sequence>
<dbReference type="InterPro" id="IPR050834">
    <property type="entry name" value="Glycosyltransf_2"/>
</dbReference>
<keyword evidence="2" id="KW-0808">Transferase</keyword>